<dbReference type="EMBL" id="AY954953">
    <property type="protein sequence ID" value="AAX90983.1"/>
    <property type="molecule type" value="Genomic_DNA"/>
</dbReference>
<reference evidence="1 2" key="1">
    <citation type="journal article" date="2005" name="Proc. Natl. Acad. Sci. U.S.A.">
        <title>The complete genomes and proteomes of 27 Staphylococcus aureus bacteriophages.</title>
        <authorList>
            <person name="Kwan T."/>
            <person name="Liu J."/>
            <person name="Dubow M."/>
            <person name="Gros P."/>
            <person name="Pelletier J."/>
        </authorList>
    </citation>
    <scope>NUCLEOTIDE SEQUENCE</scope>
</reference>
<dbReference type="RefSeq" id="YP_239732.1">
    <property type="nucleotide sequence ID" value="NC_007050.1"/>
</dbReference>
<dbReference type="Proteomes" id="UP000000980">
    <property type="component" value="Segment"/>
</dbReference>
<evidence type="ECO:0000313" key="1">
    <source>
        <dbReference type="EMBL" id="AAX90983.1"/>
    </source>
</evidence>
<accession>Q4ZDE4</accession>
<proteinExistence type="predicted"/>
<organism evidence="1 2">
    <name type="scientific">Staphylococcus phage 85</name>
    <dbReference type="NCBI Taxonomy" id="2908111"/>
    <lineage>
        <taxon>Viruses</taxon>
        <taxon>Duplodnaviria</taxon>
        <taxon>Heunggongvirae</taxon>
        <taxon>Uroviricota</taxon>
        <taxon>Caudoviricetes</taxon>
        <taxon>Azeredovirinae</taxon>
        <taxon>Dubowvirus</taxon>
        <taxon>Dubowvirus dv85</taxon>
    </lineage>
</organism>
<dbReference type="GeneID" id="5130871"/>
<dbReference type="KEGG" id="vg:5130871"/>
<sequence>MGLITLVVQLNQQCLVLLKCFMVTILQMKLKMQL</sequence>
<name>Q4ZDE4_9CAUD</name>
<evidence type="ECO:0000313" key="2">
    <source>
        <dbReference type="Proteomes" id="UP000000980"/>
    </source>
</evidence>
<protein>
    <submittedName>
        <fullName evidence="1">ORF126</fullName>
    </submittedName>
</protein>
<keyword evidence="2" id="KW-1185">Reference proteome</keyword>